<dbReference type="Gene3D" id="2.40.50.140">
    <property type="entry name" value="Nucleic acid-binding proteins"/>
    <property type="match status" value="2"/>
</dbReference>
<dbReference type="Proteomes" id="UP000243413">
    <property type="component" value="Chromosome I"/>
</dbReference>
<dbReference type="AlphaFoldDB" id="A0A1H1PAG8"/>
<accession>A0A1H1PAG8</accession>
<evidence type="ECO:0000313" key="3">
    <source>
        <dbReference type="EMBL" id="SDS08212.1"/>
    </source>
</evidence>
<dbReference type="SMART" id="SM00316">
    <property type="entry name" value="S1"/>
    <property type="match status" value="3"/>
</dbReference>
<dbReference type="PIRSF" id="PIRSF012524">
    <property type="entry name" value="YitL_S1"/>
    <property type="match status" value="1"/>
</dbReference>
<dbReference type="InterPro" id="IPR040764">
    <property type="entry name" value="CvfB_WH"/>
</dbReference>
<feature type="domain" description="S1 motif" evidence="2">
    <location>
        <begin position="178"/>
        <end position="240"/>
    </location>
</feature>
<feature type="domain" description="S1 motif" evidence="2">
    <location>
        <begin position="103"/>
        <end position="165"/>
    </location>
</feature>
<dbReference type="InterPro" id="IPR039566">
    <property type="entry name" value="CvfB_S1_st"/>
</dbReference>
<gene>
    <name evidence="3" type="ORF">SAMN05216271_1111</name>
</gene>
<dbReference type="STRING" id="472181.SAMN05216271_1111"/>
<dbReference type="PANTHER" id="PTHR37296:SF1">
    <property type="entry name" value="CONSERVED VIRULENCE FACTOR B"/>
    <property type="match status" value="1"/>
</dbReference>
<evidence type="ECO:0000256" key="1">
    <source>
        <dbReference type="PIRNR" id="PIRNR012524"/>
    </source>
</evidence>
<dbReference type="InterPro" id="IPR036388">
    <property type="entry name" value="WH-like_DNA-bd_sf"/>
</dbReference>
<evidence type="ECO:0000259" key="2">
    <source>
        <dbReference type="SMART" id="SM00316"/>
    </source>
</evidence>
<dbReference type="GO" id="GO:0003676">
    <property type="term" value="F:nucleic acid binding"/>
    <property type="evidence" value="ECO:0007669"/>
    <property type="project" value="InterPro"/>
</dbReference>
<organism evidence="3 4">
    <name type="scientific">Halopseudomonas sabulinigri</name>
    <dbReference type="NCBI Taxonomy" id="472181"/>
    <lineage>
        <taxon>Bacteria</taxon>
        <taxon>Pseudomonadati</taxon>
        <taxon>Pseudomonadota</taxon>
        <taxon>Gammaproteobacteria</taxon>
        <taxon>Pseudomonadales</taxon>
        <taxon>Pseudomonadaceae</taxon>
        <taxon>Halopseudomonas</taxon>
    </lineage>
</organism>
<comment type="similarity">
    <text evidence="1">Belongs to the CvfB family.</text>
</comment>
<dbReference type="Pfam" id="PF17783">
    <property type="entry name" value="WHD_CvfB"/>
    <property type="match status" value="1"/>
</dbReference>
<protein>
    <recommendedName>
        <fullName evidence="2">S1 motif domain-containing protein</fullName>
    </recommendedName>
</protein>
<evidence type="ECO:0000313" key="4">
    <source>
        <dbReference type="Proteomes" id="UP000243413"/>
    </source>
</evidence>
<dbReference type="EMBL" id="LT629763">
    <property type="protein sequence ID" value="SDS08212.1"/>
    <property type="molecule type" value="Genomic_DNA"/>
</dbReference>
<reference evidence="4" key="1">
    <citation type="submission" date="2016-10" db="EMBL/GenBank/DDBJ databases">
        <authorList>
            <person name="Varghese N."/>
            <person name="Submissions S."/>
        </authorList>
    </citation>
    <scope>NUCLEOTIDE SEQUENCE [LARGE SCALE GENOMIC DNA]</scope>
    <source>
        <strain evidence="4">JCM 14963</strain>
    </source>
</reference>
<dbReference type="Gene3D" id="1.10.10.10">
    <property type="entry name" value="Winged helix-like DNA-binding domain superfamily/Winged helix DNA-binding domain"/>
    <property type="match status" value="1"/>
</dbReference>
<feature type="domain" description="S1 motif" evidence="2">
    <location>
        <begin position="35"/>
        <end position="98"/>
    </location>
</feature>
<dbReference type="InterPro" id="IPR012340">
    <property type="entry name" value="NA-bd_OB-fold"/>
</dbReference>
<name>A0A1H1PAG8_9GAMM</name>
<dbReference type="Pfam" id="PF13509">
    <property type="entry name" value="S1_2"/>
    <property type="match status" value="2"/>
</dbReference>
<dbReference type="PANTHER" id="PTHR37296">
    <property type="entry name" value="CONSERVED VIRULENCE FACTOR B"/>
    <property type="match status" value="1"/>
</dbReference>
<dbReference type="InterPro" id="IPR014464">
    <property type="entry name" value="CvfB_fam"/>
</dbReference>
<dbReference type="InterPro" id="IPR003029">
    <property type="entry name" value="S1_domain"/>
</dbReference>
<sequence>MRRCNARQSEPPGTRGGIGLLQCPLTDFRNHSMADIGRFNRLQVLKHTGFGLYLNGGNDGDILLPKRYIPKDKPSEVGDWLDVFIYFDSEDKIIATTEQPKAQVGDFVSLKVIAKNNVGVFLDWGLPKDVLLPFSEQKRPLEVGDYAVVHLYLDKHTSRVIATSRLDRYLDKTPARYKAGDPVDLLIVERTDLGHKAIINGLHWGLVHKNEAFKFLRGGQREQGYIREMRADGKISLSLQPVGTAAADQLQDQILQKLLDNNGQLALSDKSTPEAISRAFGVSKGNFKKAIGGLLKQGKISIHSDHIELL</sequence>
<proteinExistence type="inferred from homology"/>